<reference evidence="1" key="1">
    <citation type="submission" date="2023-07" db="EMBL/GenBank/DDBJ databases">
        <title>Black Yeasts Isolated from many extreme environments.</title>
        <authorList>
            <person name="Coleine C."/>
            <person name="Stajich J.E."/>
            <person name="Selbmann L."/>
        </authorList>
    </citation>
    <scope>NUCLEOTIDE SEQUENCE</scope>
    <source>
        <strain evidence="1">CCFEE 5714</strain>
    </source>
</reference>
<dbReference type="Proteomes" id="UP001281147">
    <property type="component" value="Unassembled WGS sequence"/>
</dbReference>
<evidence type="ECO:0000313" key="1">
    <source>
        <dbReference type="EMBL" id="KAK3709099.1"/>
    </source>
</evidence>
<protein>
    <submittedName>
        <fullName evidence="1">Uncharacterized protein</fullName>
    </submittedName>
</protein>
<proteinExistence type="predicted"/>
<dbReference type="EMBL" id="JAUTXU010000095">
    <property type="protein sequence ID" value="KAK3709099.1"/>
    <property type="molecule type" value="Genomic_DNA"/>
</dbReference>
<name>A0ACC3N3H2_9PEZI</name>
<accession>A0ACC3N3H2</accession>
<comment type="caution">
    <text evidence="1">The sequence shown here is derived from an EMBL/GenBank/DDBJ whole genome shotgun (WGS) entry which is preliminary data.</text>
</comment>
<gene>
    <name evidence="1" type="ORF">LTR37_011078</name>
</gene>
<keyword evidence="2" id="KW-1185">Reference proteome</keyword>
<evidence type="ECO:0000313" key="2">
    <source>
        <dbReference type="Proteomes" id="UP001281147"/>
    </source>
</evidence>
<organism evidence="1 2">
    <name type="scientific">Vermiconidia calcicola</name>
    <dbReference type="NCBI Taxonomy" id="1690605"/>
    <lineage>
        <taxon>Eukaryota</taxon>
        <taxon>Fungi</taxon>
        <taxon>Dikarya</taxon>
        <taxon>Ascomycota</taxon>
        <taxon>Pezizomycotina</taxon>
        <taxon>Dothideomycetes</taxon>
        <taxon>Dothideomycetidae</taxon>
        <taxon>Mycosphaerellales</taxon>
        <taxon>Extremaceae</taxon>
        <taxon>Vermiconidia</taxon>
    </lineage>
</organism>
<sequence>MSTARSSSNSILESPAPSHTTHSHSSVGSSEASYSEHPLHHYKPRGPRTLQSQTSYNTQQEKRYSLRYDAKSPYVNPAPAPWYEDDFDLRPHKPRERRQRHHYTNEKRHKPPWFFQRWSRRKKLVIVIILASVGILIIIIAAAVTAASRKGSFDYTPSTAHVTNETAFQLGGATQNDPYQSLNDGIGAGQDRYIYYKGPASNFPPSNRWISFAEMWKANMDTLQHSCGWLDEGPDNTPEIIQDMYDAIQDRANASLVDHRYIFATILQESNGCVQVGSTTSSGGVNNPGLMQSHNGQAFSKSHATLSILTMVQDGTQGTKHGDGLVQNLNIYGNPYAASRGYNSGYIPKSGDLSEAAGATACYVSDIANRLTGWVYAETRCHE</sequence>